<dbReference type="RefSeq" id="WP_051597754.1">
    <property type="nucleotide sequence ID" value="NZ_ARYJ01000012.1"/>
</dbReference>
<dbReference type="EMBL" id="ARYJ01000012">
    <property type="protein sequence ID" value="KCZ86666.1"/>
    <property type="molecule type" value="Genomic_DNA"/>
</dbReference>
<dbReference type="Proteomes" id="UP000024816">
    <property type="component" value="Unassembled WGS sequence"/>
</dbReference>
<dbReference type="Gene3D" id="3.90.550.10">
    <property type="entry name" value="Spore Coat Polysaccharide Biosynthesis Protein SpsA, Chain A"/>
    <property type="match status" value="1"/>
</dbReference>
<evidence type="ECO:0000259" key="1">
    <source>
        <dbReference type="Pfam" id="PF00535"/>
    </source>
</evidence>
<comment type="caution">
    <text evidence="2">The sequence shown here is derived from an EMBL/GenBank/DDBJ whole genome shotgun (WGS) entry which is preliminary data.</text>
</comment>
<evidence type="ECO:0000313" key="2">
    <source>
        <dbReference type="EMBL" id="KCZ86666.1"/>
    </source>
</evidence>
<dbReference type="GO" id="GO:0016740">
    <property type="term" value="F:transferase activity"/>
    <property type="evidence" value="ECO:0007669"/>
    <property type="project" value="UniProtKB-KW"/>
</dbReference>
<evidence type="ECO:0000313" key="3">
    <source>
        <dbReference type="Proteomes" id="UP000024816"/>
    </source>
</evidence>
<keyword evidence="3" id="KW-1185">Reference proteome</keyword>
<dbReference type="InterPro" id="IPR001173">
    <property type="entry name" value="Glyco_trans_2-like"/>
</dbReference>
<dbReference type="InterPro" id="IPR029044">
    <property type="entry name" value="Nucleotide-diphossugar_trans"/>
</dbReference>
<dbReference type="PANTHER" id="PTHR43179:SF7">
    <property type="entry name" value="RHAMNOSYLTRANSFERASE WBBL"/>
    <property type="match status" value="1"/>
</dbReference>
<reference evidence="2 3" key="1">
    <citation type="journal article" date="2014" name="Antonie Van Leeuwenhoek">
        <title>Hyphomonas beringensis sp. nov. and Hyphomonas chukchiensis sp. nov., isolated from surface seawater of the Bering Sea and Chukchi Sea.</title>
        <authorList>
            <person name="Li C."/>
            <person name="Lai Q."/>
            <person name="Li G."/>
            <person name="Dong C."/>
            <person name="Wang J."/>
            <person name="Liao Y."/>
            <person name="Shao Z."/>
        </authorList>
    </citation>
    <scope>NUCLEOTIDE SEQUENCE [LARGE SCALE GENOMIC DNA]</scope>
    <source>
        <strain evidence="2 3">VP2</strain>
    </source>
</reference>
<gene>
    <name evidence="2" type="ORF">HJA_14985</name>
</gene>
<proteinExistence type="predicted"/>
<feature type="domain" description="Glycosyltransferase 2-like" evidence="1">
    <location>
        <begin position="7"/>
        <end position="138"/>
    </location>
</feature>
<dbReference type="Pfam" id="PF00535">
    <property type="entry name" value="Glycos_transf_2"/>
    <property type="match status" value="1"/>
</dbReference>
<dbReference type="STRING" id="1280952.HJA_14985"/>
<protein>
    <submittedName>
        <fullName evidence="2">Glycosyl transferase group 2 family protein</fullName>
    </submittedName>
</protein>
<dbReference type="AlphaFoldDB" id="A0A059F7V9"/>
<keyword evidence="2" id="KW-0808">Transferase</keyword>
<dbReference type="eggNOG" id="COG1216">
    <property type="taxonomic scope" value="Bacteria"/>
</dbReference>
<accession>A0A059F7V9</accession>
<sequence length="269" mass="28921">MSLPAISALVVSYKTGPRLHEALYALKGDPDITEIILVDNGNPPADEAWIDRFVAACPKARLIREGDNPGFGAAMNRAAGQARGDLLLACNPDCVIKRGAMRPMADALESAPRPAIVGGRIFGLDGREERGARRNTLTLWNAIGLGRWALDGTPEPDGPVRVGAVTGAFFLIRAEDYRALGGFDEAYFLHVEDVDLCRRAIEAGGSVTYQPKAGALHYTSTSDAPRDKVQAHKAASLKRYFRKFAKTPGEKIAAALMVPLIGLAMRLRG</sequence>
<organism evidence="2 3">
    <name type="scientific">Hyphomonas jannaschiana VP2</name>
    <dbReference type="NCBI Taxonomy" id="1280952"/>
    <lineage>
        <taxon>Bacteria</taxon>
        <taxon>Pseudomonadati</taxon>
        <taxon>Pseudomonadota</taxon>
        <taxon>Alphaproteobacteria</taxon>
        <taxon>Hyphomonadales</taxon>
        <taxon>Hyphomonadaceae</taxon>
        <taxon>Hyphomonas</taxon>
    </lineage>
</organism>
<dbReference type="CDD" id="cd04186">
    <property type="entry name" value="GT_2_like_c"/>
    <property type="match status" value="1"/>
</dbReference>
<dbReference type="SUPFAM" id="SSF53448">
    <property type="entry name" value="Nucleotide-diphospho-sugar transferases"/>
    <property type="match status" value="1"/>
</dbReference>
<dbReference type="PANTHER" id="PTHR43179">
    <property type="entry name" value="RHAMNOSYLTRANSFERASE WBBL"/>
    <property type="match status" value="1"/>
</dbReference>
<name>A0A059F7V9_9PROT</name>
<dbReference type="PATRIC" id="fig|1280952.3.peg.2999"/>